<name>A0ABM9CAG4_9BACL</name>
<dbReference type="EMBL" id="CAKMMW010000008">
    <property type="protein sequence ID" value="CAH1208327.1"/>
    <property type="molecule type" value="Genomic_DNA"/>
</dbReference>
<dbReference type="Proteomes" id="UP000838821">
    <property type="component" value="Unassembled WGS sequence"/>
</dbReference>
<organism evidence="2 3">
    <name type="scientific">Paenibacillus allorhizoplanae</name>
    <dbReference type="NCBI Taxonomy" id="2905648"/>
    <lineage>
        <taxon>Bacteria</taxon>
        <taxon>Bacillati</taxon>
        <taxon>Bacillota</taxon>
        <taxon>Bacilli</taxon>
        <taxon>Bacillales</taxon>
        <taxon>Paenibacillaceae</taxon>
        <taxon>Paenibacillus</taxon>
    </lineage>
</organism>
<proteinExistence type="predicted"/>
<evidence type="ECO:0000313" key="3">
    <source>
        <dbReference type="Proteomes" id="UP000838821"/>
    </source>
</evidence>
<keyword evidence="3" id="KW-1185">Reference proteome</keyword>
<reference evidence="2" key="1">
    <citation type="submission" date="2022-01" db="EMBL/GenBank/DDBJ databases">
        <authorList>
            <person name="Criscuolo A."/>
        </authorList>
    </citation>
    <scope>NUCLEOTIDE SEQUENCE</scope>
    <source>
        <strain evidence="2">CIP111891</strain>
    </source>
</reference>
<sequence length="187" mass="21765">METTSSQWLRRMREKHRRLFWKRGLEDRFQVLQEGERVGREQISGKSIDQLQNNVKRKNQVLQSGKQVDRVHQTGDQESKVQKNGHRNNNVIPLEQRRIVSSSKPHPPTIAELEADVWELRKQFILQIANRRNGKVRLQEVAAECNVNIRIAAEWLIRLSLEGMLSLVAGQRYMMTYSVKEVGGGQK</sequence>
<feature type="compositionally biased region" description="Basic and acidic residues" evidence="1">
    <location>
        <begin position="67"/>
        <end position="81"/>
    </location>
</feature>
<evidence type="ECO:0000313" key="2">
    <source>
        <dbReference type="EMBL" id="CAH1208327.1"/>
    </source>
</evidence>
<feature type="region of interest" description="Disordered" evidence="1">
    <location>
        <begin position="61"/>
        <end position="84"/>
    </location>
</feature>
<evidence type="ECO:0000256" key="1">
    <source>
        <dbReference type="SAM" id="MobiDB-lite"/>
    </source>
</evidence>
<accession>A0ABM9CAG4</accession>
<dbReference type="RefSeq" id="WP_236288594.1">
    <property type="nucleotide sequence ID" value="NZ_CAKMMW010000008.1"/>
</dbReference>
<protein>
    <submittedName>
        <fullName evidence="2">Uncharacterized protein</fullName>
    </submittedName>
</protein>
<gene>
    <name evidence="2" type="ORF">PAECIP111891_03200</name>
</gene>
<comment type="caution">
    <text evidence="2">The sequence shown here is derived from an EMBL/GenBank/DDBJ whole genome shotgun (WGS) entry which is preliminary data.</text>
</comment>